<protein>
    <submittedName>
        <fullName evidence="2">Uncharacterized protein</fullName>
    </submittedName>
</protein>
<feature type="transmembrane region" description="Helical" evidence="1">
    <location>
        <begin position="48"/>
        <end position="72"/>
    </location>
</feature>
<feature type="transmembrane region" description="Helical" evidence="1">
    <location>
        <begin position="12"/>
        <end position="42"/>
    </location>
</feature>
<sequence length="135" mass="13700">EWQAEAGWRSAVLAGLAALVAVPALAALVAVPAALVAVPAALAAVPAALVAVPTALAVVLAALVAVLAALALRAVPAALAVLSGIQSFVKQTETWQTQVSLEAAFRNVLEVLWQPIEVLPLEQRVVGAESQTCKV</sequence>
<dbReference type="EMBL" id="CAJNDS010000474">
    <property type="protein sequence ID" value="CAE7209785.1"/>
    <property type="molecule type" value="Genomic_DNA"/>
</dbReference>
<organism evidence="2 3">
    <name type="scientific">Symbiodinium natans</name>
    <dbReference type="NCBI Taxonomy" id="878477"/>
    <lineage>
        <taxon>Eukaryota</taxon>
        <taxon>Sar</taxon>
        <taxon>Alveolata</taxon>
        <taxon>Dinophyceae</taxon>
        <taxon>Suessiales</taxon>
        <taxon>Symbiodiniaceae</taxon>
        <taxon>Symbiodinium</taxon>
    </lineage>
</organism>
<comment type="caution">
    <text evidence="2">The sequence shown here is derived from an EMBL/GenBank/DDBJ whole genome shotgun (WGS) entry which is preliminary data.</text>
</comment>
<keyword evidence="1" id="KW-1133">Transmembrane helix</keyword>
<gene>
    <name evidence="2" type="ORF">SNAT2548_LOCUS6946</name>
</gene>
<dbReference type="AlphaFoldDB" id="A0A812JMD1"/>
<accession>A0A812JMD1</accession>
<evidence type="ECO:0000313" key="2">
    <source>
        <dbReference type="EMBL" id="CAE7209785.1"/>
    </source>
</evidence>
<keyword evidence="1" id="KW-0472">Membrane</keyword>
<proteinExistence type="predicted"/>
<feature type="non-terminal residue" evidence="2">
    <location>
        <position position="1"/>
    </location>
</feature>
<name>A0A812JMD1_9DINO</name>
<evidence type="ECO:0000313" key="3">
    <source>
        <dbReference type="Proteomes" id="UP000604046"/>
    </source>
</evidence>
<dbReference type="Proteomes" id="UP000604046">
    <property type="component" value="Unassembled WGS sequence"/>
</dbReference>
<evidence type="ECO:0000256" key="1">
    <source>
        <dbReference type="SAM" id="Phobius"/>
    </source>
</evidence>
<reference evidence="2" key="1">
    <citation type="submission" date="2021-02" db="EMBL/GenBank/DDBJ databases">
        <authorList>
            <person name="Dougan E. K."/>
            <person name="Rhodes N."/>
            <person name="Thang M."/>
            <person name="Chan C."/>
        </authorList>
    </citation>
    <scope>NUCLEOTIDE SEQUENCE</scope>
</reference>
<keyword evidence="3" id="KW-1185">Reference proteome</keyword>
<keyword evidence="1" id="KW-0812">Transmembrane</keyword>